<keyword evidence="2" id="KW-1185">Reference proteome</keyword>
<dbReference type="EMBL" id="JARQWQ010000035">
    <property type="protein sequence ID" value="KAK2560845.1"/>
    <property type="molecule type" value="Genomic_DNA"/>
</dbReference>
<evidence type="ECO:0000313" key="2">
    <source>
        <dbReference type="Proteomes" id="UP001249851"/>
    </source>
</evidence>
<name>A0AAD9QH62_ACRCE</name>
<keyword evidence="1" id="KW-0548">Nucleotidyltransferase</keyword>
<gene>
    <name evidence="1" type="ORF">P5673_016657</name>
</gene>
<reference evidence="1" key="1">
    <citation type="journal article" date="2023" name="G3 (Bethesda)">
        <title>Whole genome assembly and annotation of the endangered Caribbean coral Acropora cervicornis.</title>
        <authorList>
            <person name="Selwyn J.D."/>
            <person name="Vollmer S.V."/>
        </authorList>
    </citation>
    <scope>NUCLEOTIDE SEQUENCE</scope>
    <source>
        <strain evidence="1">K2</strain>
    </source>
</reference>
<accession>A0AAD9QH62</accession>
<dbReference type="PANTHER" id="PTHR47510">
    <property type="entry name" value="REVERSE TRANSCRIPTASE DOMAIN-CONTAINING PROTEIN"/>
    <property type="match status" value="1"/>
</dbReference>
<dbReference type="AlphaFoldDB" id="A0AAD9QH62"/>
<dbReference type="GO" id="GO:0003964">
    <property type="term" value="F:RNA-directed DNA polymerase activity"/>
    <property type="evidence" value="ECO:0007669"/>
    <property type="project" value="UniProtKB-KW"/>
</dbReference>
<protein>
    <submittedName>
        <fullName evidence="1">RNA-directed DNA polymerase from mobile element jockey</fullName>
    </submittedName>
</protein>
<sequence length="320" mass="34834">MNLLPLLGRDIVVARDGWVTPVLEKDATGEEMVEVDTGVDDGVREAEGIGFDDVDTVEATVEGSEDDVAVEHDGKASSKLTEDGPVKNEAINIYNITVGTPNEAEKALQGIQLRKAPGPDGLPNIILKEFAFELGPVISDIYNASLREAFIPSLLISVNVRPLPKQIPACSVQDDVRPVSLTCQVAKVLEGPTLARILILLLTKLDSLQFAVAGKSKVQAVVYLLHLALEALDKGNCSVRFFFTDFSEGFDLIDHHILLDKLGNYVLPECLVRWVAAFLMARAQRVCLDSSLSSTKMLNGGISQGTGWVPFYLLSWWTIC</sequence>
<keyword evidence="1" id="KW-0695">RNA-directed DNA polymerase</keyword>
<dbReference type="Proteomes" id="UP001249851">
    <property type="component" value="Unassembled WGS sequence"/>
</dbReference>
<reference evidence="1" key="2">
    <citation type="journal article" date="2023" name="Science">
        <title>Genomic signatures of disease resistance in endangered staghorn corals.</title>
        <authorList>
            <person name="Vollmer S.V."/>
            <person name="Selwyn J.D."/>
            <person name="Despard B.A."/>
            <person name="Roesel C.L."/>
        </authorList>
    </citation>
    <scope>NUCLEOTIDE SEQUENCE</scope>
    <source>
        <strain evidence="1">K2</strain>
    </source>
</reference>
<organism evidence="1 2">
    <name type="scientific">Acropora cervicornis</name>
    <name type="common">Staghorn coral</name>
    <dbReference type="NCBI Taxonomy" id="6130"/>
    <lineage>
        <taxon>Eukaryota</taxon>
        <taxon>Metazoa</taxon>
        <taxon>Cnidaria</taxon>
        <taxon>Anthozoa</taxon>
        <taxon>Hexacorallia</taxon>
        <taxon>Scleractinia</taxon>
        <taxon>Astrocoeniina</taxon>
        <taxon>Acroporidae</taxon>
        <taxon>Acropora</taxon>
    </lineage>
</organism>
<proteinExistence type="predicted"/>
<dbReference type="PANTHER" id="PTHR47510:SF3">
    <property type="entry name" value="ENDO_EXONUCLEASE_PHOSPHATASE DOMAIN-CONTAINING PROTEIN"/>
    <property type="match status" value="1"/>
</dbReference>
<comment type="caution">
    <text evidence="1">The sequence shown here is derived from an EMBL/GenBank/DDBJ whole genome shotgun (WGS) entry which is preliminary data.</text>
</comment>
<evidence type="ECO:0000313" key="1">
    <source>
        <dbReference type="EMBL" id="KAK2560845.1"/>
    </source>
</evidence>
<keyword evidence="1" id="KW-0808">Transferase</keyword>